<feature type="region of interest" description="Disordered" evidence="4">
    <location>
        <begin position="185"/>
        <end position="227"/>
    </location>
</feature>
<sequence>MWSSCNGNASNNSSVDHSETIHHELNILEGDGLLGSEEAQPIQSKPEPPLLKDLMVQCLSCEKWRLIHSMQKYEIIREKEIYAPFVCDDASEWKPYMSCDVPEDETTCDIWAIDVPSIPCPPTGWKREVHLDVKDRQDSRMCNYYYFALSIKKKIIVRSIEDVKKFLNDHPEYIREGVNPSRFSFKMPKPLDENYVKKRTRPAKPTLDAEGDHRESQHGQSSKKTRT</sequence>
<dbReference type="Pfam" id="PF07496">
    <property type="entry name" value="zf-CW"/>
    <property type="match status" value="1"/>
</dbReference>
<protein>
    <submittedName>
        <fullName evidence="6">Zinc finger CW-type</fullName>
    </submittedName>
</protein>
<dbReference type="GO" id="GO:0005634">
    <property type="term" value="C:nucleus"/>
    <property type="evidence" value="ECO:0007669"/>
    <property type="project" value="UniProtKB-ARBA"/>
</dbReference>
<dbReference type="AlphaFoldDB" id="A0A8T1YCI3"/>
<dbReference type="PANTHER" id="PTHR12396">
    <property type="entry name" value="METHYL-CPG BINDING PROTEIN, MBD"/>
    <property type="match status" value="1"/>
</dbReference>
<comment type="caution">
    <text evidence="6">The sequence shown here is derived from an EMBL/GenBank/DDBJ whole genome shotgun (WGS) entry which is preliminary data.</text>
</comment>
<keyword evidence="2" id="KW-0863">Zinc-finger</keyword>
<organism evidence="6 7">
    <name type="scientific">Arabidopsis thaliana x Arabidopsis arenosa</name>
    <dbReference type="NCBI Taxonomy" id="1240361"/>
    <lineage>
        <taxon>Eukaryota</taxon>
        <taxon>Viridiplantae</taxon>
        <taxon>Streptophyta</taxon>
        <taxon>Embryophyta</taxon>
        <taxon>Tracheophyta</taxon>
        <taxon>Spermatophyta</taxon>
        <taxon>Magnoliopsida</taxon>
        <taxon>eudicotyledons</taxon>
        <taxon>Gunneridae</taxon>
        <taxon>Pentapetalae</taxon>
        <taxon>rosids</taxon>
        <taxon>malvids</taxon>
        <taxon>Brassicales</taxon>
        <taxon>Brassicaceae</taxon>
        <taxon>Camelineae</taxon>
        <taxon>Arabidopsis</taxon>
    </lineage>
</organism>
<evidence type="ECO:0000256" key="2">
    <source>
        <dbReference type="ARBA" id="ARBA00022771"/>
    </source>
</evidence>
<feature type="domain" description="CW-type" evidence="5">
    <location>
        <begin position="45"/>
        <end position="107"/>
    </location>
</feature>
<dbReference type="GO" id="GO:0008270">
    <property type="term" value="F:zinc ion binding"/>
    <property type="evidence" value="ECO:0007669"/>
    <property type="project" value="UniProtKB-KW"/>
</dbReference>
<evidence type="ECO:0000256" key="4">
    <source>
        <dbReference type="SAM" id="MobiDB-lite"/>
    </source>
</evidence>
<keyword evidence="1" id="KW-0479">Metal-binding</keyword>
<reference evidence="6 7" key="1">
    <citation type="submission" date="2020-12" db="EMBL/GenBank/DDBJ databases">
        <title>Concerted genomic and epigenomic changes stabilize Arabidopsis allopolyploids.</title>
        <authorList>
            <person name="Chen Z."/>
        </authorList>
    </citation>
    <scope>NUCLEOTIDE SEQUENCE [LARGE SCALE GENOMIC DNA]</scope>
    <source>
        <strain evidence="6">Allo738</strain>
        <tissue evidence="6">Leaf</tissue>
    </source>
</reference>
<evidence type="ECO:0000259" key="5">
    <source>
        <dbReference type="PROSITE" id="PS51050"/>
    </source>
</evidence>
<dbReference type="InterPro" id="IPR011124">
    <property type="entry name" value="Znf_CW"/>
</dbReference>
<dbReference type="PROSITE" id="PS51050">
    <property type="entry name" value="ZF_CW"/>
    <property type="match status" value="1"/>
</dbReference>
<dbReference type="Proteomes" id="UP000694240">
    <property type="component" value="Chromosome 12"/>
</dbReference>
<evidence type="ECO:0000256" key="3">
    <source>
        <dbReference type="ARBA" id="ARBA00022833"/>
    </source>
</evidence>
<name>A0A8T1YCI3_9BRAS</name>
<dbReference type="PANTHER" id="PTHR12396:SF0">
    <property type="entry name" value="METHYL-CPG BINDING DOMAIN PROTEIN-LIKE, ISOFORM C"/>
    <property type="match status" value="1"/>
</dbReference>
<accession>A0A8T1YCI3</accession>
<gene>
    <name evidence="6" type="ORF">ISN45_Aa07g031380</name>
</gene>
<evidence type="ECO:0000313" key="7">
    <source>
        <dbReference type="Proteomes" id="UP000694240"/>
    </source>
</evidence>
<evidence type="ECO:0000313" key="6">
    <source>
        <dbReference type="EMBL" id="KAG7543210.1"/>
    </source>
</evidence>
<dbReference type="EMBL" id="JAEFBK010000012">
    <property type="protein sequence ID" value="KAG7543210.1"/>
    <property type="molecule type" value="Genomic_DNA"/>
</dbReference>
<keyword evidence="3" id="KW-0862">Zinc</keyword>
<keyword evidence="7" id="KW-1185">Reference proteome</keyword>
<evidence type="ECO:0000256" key="1">
    <source>
        <dbReference type="ARBA" id="ARBA00022723"/>
    </source>
</evidence>
<proteinExistence type="predicted"/>